<comment type="subcellular location">
    <subcellularLocation>
        <location evidence="1">Nucleus</location>
    </subcellularLocation>
</comment>
<keyword evidence="4" id="KW-0863">Zinc-finger</keyword>
<gene>
    <name evidence="9" type="ORF">EJ06DRAFT_522406</name>
</gene>
<evidence type="ECO:0000259" key="8">
    <source>
        <dbReference type="Pfam" id="PF04082"/>
    </source>
</evidence>
<feature type="region of interest" description="Disordered" evidence="7">
    <location>
        <begin position="54"/>
        <end position="96"/>
    </location>
</feature>
<dbReference type="GO" id="GO:0000785">
    <property type="term" value="C:chromatin"/>
    <property type="evidence" value="ECO:0007669"/>
    <property type="project" value="TreeGrafter"/>
</dbReference>
<dbReference type="GO" id="GO:0000981">
    <property type="term" value="F:DNA-binding transcription factor activity, RNA polymerase II-specific"/>
    <property type="evidence" value="ECO:0007669"/>
    <property type="project" value="InterPro"/>
</dbReference>
<keyword evidence="10" id="KW-1185">Reference proteome</keyword>
<evidence type="ECO:0000313" key="9">
    <source>
        <dbReference type="EMBL" id="KAF2399510.1"/>
    </source>
</evidence>
<keyword evidence="3" id="KW-0677">Repeat</keyword>
<keyword evidence="6" id="KW-0539">Nucleus</keyword>
<dbReference type="GO" id="GO:0005634">
    <property type="term" value="C:nucleus"/>
    <property type="evidence" value="ECO:0007669"/>
    <property type="project" value="UniProtKB-SubCell"/>
</dbReference>
<feature type="region of interest" description="Disordered" evidence="7">
    <location>
        <begin position="1"/>
        <end position="21"/>
    </location>
</feature>
<accession>A0A6G1HU10</accession>
<proteinExistence type="predicted"/>
<keyword evidence="5" id="KW-0862">Zinc</keyword>
<evidence type="ECO:0000256" key="1">
    <source>
        <dbReference type="ARBA" id="ARBA00004123"/>
    </source>
</evidence>
<dbReference type="EMBL" id="ML996697">
    <property type="protein sequence ID" value="KAF2399510.1"/>
    <property type="molecule type" value="Genomic_DNA"/>
</dbReference>
<evidence type="ECO:0000256" key="4">
    <source>
        <dbReference type="ARBA" id="ARBA00022771"/>
    </source>
</evidence>
<dbReference type="GO" id="GO:0006351">
    <property type="term" value="P:DNA-templated transcription"/>
    <property type="evidence" value="ECO:0007669"/>
    <property type="project" value="InterPro"/>
</dbReference>
<evidence type="ECO:0000256" key="2">
    <source>
        <dbReference type="ARBA" id="ARBA00022723"/>
    </source>
</evidence>
<dbReference type="Pfam" id="PF04082">
    <property type="entry name" value="Fungal_trans"/>
    <property type="match status" value="1"/>
</dbReference>
<evidence type="ECO:0000313" key="10">
    <source>
        <dbReference type="Proteomes" id="UP000799640"/>
    </source>
</evidence>
<dbReference type="GO" id="GO:0008270">
    <property type="term" value="F:zinc ion binding"/>
    <property type="evidence" value="ECO:0007669"/>
    <property type="project" value="UniProtKB-KW"/>
</dbReference>
<dbReference type="PANTHER" id="PTHR40626:SF30">
    <property type="entry name" value="FINGER DOMAIN PROTEIN, PUTATIVE (AFU_ORTHOLOGUE AFUA_4G13600)-RELATED"/>
    <property type="match status" value="1"/>
</dbReference>
<evidence type="ECO:0000256" key="3">
    <source>
        <dbReference type="ARBA" id="ARBA00022737"/>
    </source>
</evidence>
<name>A0A6G1HU10_9PEZI</name>
<dbReference type="PANTHER" id="PTHR40626">
    <property type="entry name" value="MIP31509P"/>
    <property type="match status" value="1"/>
</dbReference>
<reference evidence="9" key="1">
    <citation type="journal article" date="2020" name="Stud. Mycol.">
        <title>101 Dothideomycetes genomes: a test case for predicting lifestyles and emergence of pathogens.</title>
        <authorList>
            <person name="Haridas S."/>
            <person name="Albert R."/>
            <person name="Binder M."/>
            <person name="Bloem J."/>
            <person name="Labutti K."/>
            <person name="Salamov A."/>
            <person name="Andreopoulos B."/>
            <person name="Baker S."/>
            <person name="Barry K."/>
            <person name="Bills G."/>
            <person name="Bluhm B."/>
            <person name="Cannon C."/>
            <person name="Castanera R."/>
            <person name="Culley D."/>
            <person name="Daum C."/>
            <person name="Ezra D."/>
            <person name="Gonzalez J."/>
            <person name="Henrissat B."/>
            <person name="Kuo A."/>
            <person name="Liang C."/>
            <person name="Lipzen A."/>
            <person name="Lutzoni F."/>
            <person name="Magnuson J."/>
            <person name="Mondo S."/>
            <person name="Nolan M."/>
            <person name="Ohm R."/>
            <person name="Pangilinan J."/>
            <person name="Park H.-J."/>
            <person name="Ramirez L."/>
            <person name="Alfaro M."/>
            <person name="Sun H."/>
            <person name="Tritt A."/>
            <person name="Yoshinaga Y."/>
            <person name="Zwiers L.-H."/>
            <person name="Turgeon B."/>
            <person name="Goodwin S."/>
            <person name="Spatafora J."/>
            <person name="Crous P."/>
            <person name="Grigoriev I."/>
        </authorList>
    </citation>
    <scope>NUCLEOTIDE SEQUENCE</scope>
    <source>
        <strain evidence="9">CBS 262.69</strain>
    </source>
</reference>
<feature type="compositionally biased region" description="Low complexity" evidence="7">
    <location>
        <begin position="1"/>
        <end position="10"/>
    </location>
</feature>
<dbReference type="Proteomes" id="UP000799640">
    <property type="component" value="Unassembled WGS sequence"/>
</dbReference>
<evidence type="ECO:0000256" key="5">
    <source>
        <dbReference type="ARBA" id="ARBA00022833"/>
    </source>
</evidence>
<dbReference type="OrthoDB" id="6077919at2759"/>
<keyword evidence="2" id="KW-0479">Metal-binding</keyword>
<dbReference type="CDD" id="cd12148">
    <property type="entry name" value="fungal_TF_MHR"/>
    <property type="match status" value="1"/>
</dbReference>
<dbReference type="GO" id="GO:0000978">
    <property type="term" value="F:RNA polymerase II cis-regulatory region sequence-specific DNA binding"/>
    <property type="evidence" value="ECO:0007669"/>
    <property type="project" value="InterPro"/>
</dbReference>
<evidence type="ECO:0000256" key="6">
    <source>
        <dbReference type="ARBA" id="ARBA00023242"/>
    </source>
</evidence>
<dbReference type="InterPro" id="IPR007219">
    <property type="entry name" value="XnlR_reg_dom"/>
</dbReference>
<sequence length="657" mass="71423">MSTATSTITSRSDRTRDLNSSITYTRTGRISKARKGIRGAHVCSCGKDYSRAEHLRRHQQNHDNASSYGTRVSLDRDETGSNTGAFNSPHCTPQPQKAALDNTLTLSFASVGNFYPHPTIDFWPAPVSTSVSPTSVTQQVQWMSYDSSGFVSMASTPESGANFMGPSVTSGSVPYPLPWTGTRDRYGTLNIEGLLENQQLGLSLNLGTKQHYVKAYWEHFHPLFSILHKQSYRSHTPSPLLSAAVMAIGAQYTDEPAARHDSRILHEKCLELIAKCKLELSATPRLDYMQAVVLVEFMSQFKAKRAASALSDVFMTTYPRLWHIHDTTPRSRFDELAQLPAQSTEGLRHQWGEWVQAHSFERLLSACFILEAQQALLLVRTNTTNPDAGLSLYVPASTSLWEAPSHTRWAQIASAGVSRTSDMFQLLDEISSPKPPTRLEPFPSTILTALQASFLSSAQSKQTPYTHPLLDPSNAPLLQRALATHPSVLITHHAVLLAEAAPLRALLAASGQSWVLSRRLADTAAVAVAEFETLKAVLRAWAEGAQEGAERDAPGLVEPTPGPQSAPRALHAALTILGLALDSVPQPAAVAAGREPRLPALAFGAPEMATYLSALALWAAALEGVRGVEGDEDGEWDAGRAEGEARVFIRDALLSLV</sequence>
<feature type="domain" description="Xylanolytic transcriptional activator regulatory" evidence="8">
    <location>
        <begin position="214"/>
        <end position="423"/>
    </location>
</feature>
<dbReference type="InterPro" id="IPR051059">
    <property type="entry name" value="VerF-like"/>
</dbReference>
<feature type="compositionally biased region" description="Polar residues" evidence="7">
    <location>
        <begin position="80"/>
        <end position="95"/>
    </location>
</feature>
<dbReference type="AlphaFoldDB" id="A0A6G1HU10"/>
<protein>
    <recommendedName>
        <fullName evidence="8">Xylanolytic transcriptional activator regulatory domain-containing protein</fullName>
    </recommendedName>
</protein>
<organism evidence="9 10">
    <name type="scientific">Trichodelitschia bisporula</name>
    <dbReference type="NCBI Taxonomy" id="703511"/>
    <lineage>
        <taxon>Eukaryota</taxon>
        <taxon>Fungi</taxon>
        <taxon>Dikarya</taxon>
        <taxon>Ascomycota</taxon>
        <taxon>Pezizomycotina</taxon>
        <taxon>Dothideomycetes</taxon>
        <taxon>Dothideomycetes incertae sedis</taxon>
        <taxon>Phaeotrichales</taxon>
        <taxon>Phaeotrichaceae</taxon>
        <taxon>Trichodelitschia</taxon>
    </lineage>
</organism>
<evidence type="ECO:0000256" key="7">
    <source>
        <dbReference type="SAM" id="MobiDB-lite"/>
    </source>
</evidence>